<reference evidence="1" key="1">
    <citation type="submission" date="2020-04" db="EMBL/GenBank/DDBJ databases">
        <authorList>
            <person name="Zhang T."/>
        </authorList>
    </citation>
    <scope>NUCLEOTIDE SEQUENCE</scope>
    <source>
        <strain evidence="1">HKST-UBA01</strain>
    </source>
</reference>
<name>A0A956M4J2_UNCEI</name>
<dbReference type="EMBL" id="JAGQHR010000942">
    <property type="protein sequence ID" value="MCA9730012.1"/>
    <property type="molecule type" value="Genomic_DNA"/>
</dbReference>
<protein>
    <submittedName>
        <fullName evidence="1">Type I-U CRISPR-associated protein Cas5/Cas6</fullName>
    </submittedName>
</protein>
<dbReference type="Pfam" id="PF09609">
    <property type="entry name" value="Cas_GSU0054"/>
    <property type="match status" value="1"/>
</dbReference>
<evidence type="ECO:0000313" key="1">
    <source>
        <dbReference type="EMBL" id="MCA9730012.1"/>
    </source>
</evidence>
<reference evidence="1" key="2">
    <citation type="journal article" date="2021" name="Microbiome">
        <title>Successional dynamics and alternative stable states in a saline activated sludge microbial community over 9 years.</title>
        <authorList>
            <person name="Wang Y."/>
            <person name="Ye J."/>
            <person name="Ju F."/>
            <person name="Liu L."/>
            <person name="Boyd J.A."/>
            <person name="Deng Y."/>
            <person name="Parks D.H."/>
            <person name="Jiang X."/>
            <person name="Yin X."/>
            <person name="Woodcroft B.J."/>
            <person name="Tyson G.W."/>
            <person name="Hugenholtz P."/>
            <person name="Polz M.F."/>
            <person name="Zhang T."/>
        </authorList>
    </citation>
    <scope>NUCLEOTIDE SEQUENCE</scope>
    <source>
        <strain evidence="1">HKST-UBA01</strain>
    </source>
</reference>
<sequence length="87" mass="9491">EIISRACVRVGLPQPAKVTAVPTIALRGAQKPRYYGPFPREADRTRRALTHAILEFEEPVLGPVLLGAGRYSGLGLFRPVRSEAHDG</sequence>
<feature type="non-terminal residue" evidence="1">
    <location>
        <position position="1"/>
    </location>
</feature>
<organism evidence="1 2">
    <name type="scientific">Eiseniibacteriota bacterium</name>
    <dbReference type="NCBI Taxonomy" id="2212470"/>
    <lineage>
        <taxon>Bacteria</taxon>
        <taxon>Candidatus Eiseniibacteriota</taxon>
    </lineage>
</organism>
<gene>
    <name evidence="1" type="primary">cas5u6u</name>
    <name evidence="1" type="ORF">KC729_20175</name>
</gene>
<proteinExistence type="predicted"/>
<dbReference type="AlphaFoldDB" id="A0A956M4J2"/>
<comment type="caution">
    <text evidence="1">The sequence shown here is derived from an EMBL/GenBank/DDBJ whole genome shotgun (WGS) entry which is preliminary data.</text>
</comment>
<evidence type="ECO:0000313" key="2">
    <source>
        <dbReference type="Proteomes" id="UP000697710"/>
    </source>
</evidence>
<accession>A0A956M4J2</accession>
<dbReference type="Proteomes" id="UP000697710">
    <property type="component" value="Unassembled WGS sequence"/>
</dbReference>
<dbReference type="InterPro" id="IPR019089">
    <property type="entry name" value="Cas_GSU0054"/>
</dbReference>
<dbReference type="NCBIfam" id="TIGR02165">
    <property type="entry name" value="cas5_6_GSU0054"/>
    <property type="match status" value="1"/>
</dbReference>